<evidence type="ECO:0000313" key="3">
    <source>
        <dbReference type="Proteomes" id="UP000006320"/>
    </source>
</evidence>
<feature type="region of interest" description="Disordered" evidence="1">
    <location>
        <begin position="33"/>
        <end position="52"/>
    </location>
</feature>
<organism evidence="2 3">
    <name type="scientific">Paraglaciecola chathamensis S18K6</name>
    <dbReference type="NCBI Taxonomy" id="1127672"/>
    <lineage>
        <taxon>Bacteria</taxon>
        <taxon>Pseudomonadati</taxon>
        <taxon>Pseudomonadota</taxon>
        <taxon>Gammaproteobacteria</taxon>
        <taxon>Alteromonadales</taxon>
        <taxon>Alteromonadaceae</taxon>
        <taxon>Paraglaciecola</taxon>
    </lineage>
</organism>
<accession>A0AAV3UWR3</accession>
<proteinExistence type="predicted"/>
<evidence type="ECO:0000256" key="1">
    <source>
        <dbReference type="SAM" id="MobiDB-lite"/>
    </source>
</evidence>
<name>A0AAV3UWR3_9ALTE</name>
<protein>
    <submittedName>
        <fullName evidence="2">Uncharacterized protein</fullName>
    </submittedName>
</protein>
<evidence type="ECO:0000313" key="2">
    <source>
        <dbReference type="EMBL" id="GAC09360.1"/>
    </source>
</evidence>
<reference evidence="2 3" key="1">
    <citation type="journal article" date="2017" name="Antonie Van Leeuwenhoek">
        <title>Rhizobium rhizosphaerae sp. nov., a novel species isolated from rice rhizosphere.</title>
        <authorList>
            <person name="Zhao J.J."/>
            <person name="Zhang J."/>
            <person name="Zhang R.J."/>
            <person name="Zhang C.W."/>
            <person name="Yin H.Q."/>
            <person name="Zhang X.X."/>
        </authorList>
    </citation>
    <scope>NUCLEOTIDE SEQUENCE [LARGE SCALE GENOMIC DNA]</scope>
    <source>
        <strain evidence="2 3">S18K6</strain>
    </source>
</reference>
<dbReference type="Proteomes" id="UP000006320">
    <property type="component" value="Unassembled WGS sequence"/>
</dbReference>
<gene>
    <name evidence="2" type="ORF">GCHA_1401</name>
</gene>
<comment type="caution">
    <text evidence="2">The sequence shown here is derived from an EMBL/GenBank/DDBJ whole genome shotgun (WGS) entry which is preliminary data.</text>
</comment>
<dbReference type="AlphaFoldDB" id="A0AAV3UWR3"/>
<dbReference type="EMBL" id="BAEM01000022">
    <property type="protein sequence ID" value="GAC09360.1"/>
    <property type="molecule type" value="Genomic_DNA"/>
</dbReference>
<sequence>MQYGKNTSKDCATVRLTYQAVLLKAVFTRAKRNTPKGAKRVIPTSAKRDGPW</sequence>